<name>A0ABN1LKA7_9ALTE</name>
<dbReference type="PANTHER" id="PTHR34773:SF1">
    <property type="entry name" value="FLAGELLAR SECRETION CHAPERONE FLIS"/>
    <property type="match status" value="1"/>
</dbReference>
<dbReference type="EMBL" id="BAAAFD010000005">
    <property type="protein sequence ID" value="GAA0857151.1"/>
    <property type="molecule type" value="Genomic_DNA"/>
</dbReference>
<keyword evidence="3 6" id="KW-0963">Cytoplasm</keyword>
<protein>
    <recommendedName>
        <fullName evidence="6">Flagellar secretion chaperone FliS</fullName>
    </recommendedName>
</protein>
<dbReference type="Proteomes" id="UP001500359">
    <property type="component" value="Unassembled WGS sequence"/>
</dbReference>
<dbReference type="InterPro" id="IPR003713">
    <property type="entry name" value="FliS"/>
</dbReference>
<dbReference type="RefSeq" id="WP_343859830.1">
    <property type="nucleotide sequence ID" value="NZ_BAAAFD010000005.1"/>
</dbReference>
<keyword evidence="7" id="KW-0966">Cell projection</keyword>
<evidence type="ECO:0000313" key="8">
    <source>
        <dbReference type="Proteomes" id="UP001500359"/>
    </source>
</evidence>
<reference evidence="7 8" key="1">
    <citation type="journal article" date="2019" name="Int. J. Syst. Evol. Microbiol.">
        <title>The Global Catalogue of Microorganisms (GCM) 10K type strain sequencing project: providing services to taxonomists for standard genome sequencing and annotation.</title>
        <authorList>
            <consortium name="The Broad Institute Genomics Platform"/>
            <consortium name="The Broad Institute Genome Sequencing Center for Infectious Disease"/>
            <person name="Wu L."/>
            <person name="Ma J."/>
        </authorList>
    </citation>
    <scope>NUCLEOTIDE SEQUENCE [LARGE SCALE GENOMIC DNA]</scope>
    <source>
        <strain evidence="7 8">JCM 15896</strain>
    </source>
</reference>
<keyword evidence="4 6" id="KW-1005">Bacterial flagellum biogenesis</keyword>
<keyword evidence="7" id="KW-0282">Flagellum</keyword>
<evidence type="ECO:0000256" key="1">
    <source>
        <dbReference type="ARBA" id="ARBA00004514"/>
    </source>
</evidence>
<evidence type="ECO:0000256" key="5">
    <source>
        <dbReference type="ARBA" id="ARBA00023186"/>
    </source>
</evidence>
<evidence type="ECO:0000256" key="3">
    <source>
        <dbReference type="ARBA" id="ARBA00022490"/>
    </source>
</evidence>
<comment type="subcellular location">
    <subcellularLocation>
        <location evidence="1 6">Cytoplasm</location>
        <location evidence="1 6">Cytosol</location>
    </subcellularLocation>
</comment>
<keyword evidence="5" id="KW-0143">Chaperone</keyword>
<evidence type="ECO:0000313" key="7">
    <source>
        <dbReference type="EMBL" id="GAA0857151.1"/>
    </source>
</evidence>
<evidence type="ECO:0000256" key="4">
    <source>
        <dbReference type="ARBA" id="ARBA00022795"/>
    </source>
</evidence>
<dbReference type="InterPro" id="IPR036584">
    <property type="entry name" value="FliS_sf"/>
</dbReference>
<dbReference type="Pfam" id="PF02561">
    <property type="entry name" value="FliS"/>
    <property type="match status" value="1"/>
</dbReference>
<dbReference type="PANTHER" id="PTHR34773">
    <property type="entry name" value="FLAGELLAR SECRETION CHAPERONE FLIS"/>
    <property type="match status" value="1"/>
</dbReference>
<comment type="similarity">
    <text evidence="2 6">Belongs to the FliS family.</text>
</comment>
<keyword evidence="8" id="KW-1185">Reference proteome</keyword>
<dbReference type="PIRSF" id="PIRSF039090">
    <property type="entry name" value="Flis"/>
    <property type="match status" value="1"/>
</dbReference>
<organism evidence="7 8">
    <name type="scientific">Aliiglaciecola litoralis</name>
    <dbReference type="NCBI Taxonomy" id="582857"/>
    <lineage>
        <taxon>Bacteria</taxon>
        <taxon>Pseudomonadati</taxon>
        <taxon>Pseudomonadota</taxon>
        <taxon>Gammaproteobacteria</taxon>
        <taxon>Alteromonadales</taxon>
        <taxon>Alteromonadaceae</taxon>
        <taxon>Aliiglaciecola</taxon>
    </lineage>
</organism>
<dbReference type="Gene3D" id="1.20.120.340">
    <property type="entry name" value="Flagellar protein FliS"/>
    <property type="match status" value="1"/>
</dbReference>
<keyword evidence="7" id="KW-0969">Cilium</keyword>
<dbReference type="CDD" id="cd16098">
    <property type="entry name" value="FliS"/>
    <property type="match status" value="1"/>
</dbReference>
<gene>
    <name evidence="7" type="primary">fliS</name>
    <name evidence="7" type="ORF">GCM10009114_21810</name>
</gene>
<proteinExistence type="inferred from homology"/>
<dbReference type="NCBIfam" id="TIGR00208">
    <property type="entry name" value="fliS"/>
    <property type="match status" value="1"/>
</dbReference>
<evidence type="ECO:0000256" key="6">
    <source>
        <dbReference type="PIRNR" id="PIRNR039090"/>
    </source>
</evidence>
<dbReference type="SUPFAM" id="SSF101116">
    <property type="entry name" value="Flagellar export chaperone FliS"/>
    <property type="match status" value="1"/>
</dbReference>
<accession>A0ABN1LKA7</accession>
<evidence type="ECO:0000256" key="2">
    <source>
        <dbReference type="ARBA" id="ARBA00008787"/>
    </source>
</evidence>
<sequence length="143" mass="16085">MALKGINAYKKGNLKQDVASADPHKITLMLMQGALDRLAYGKGCIERKDFEGKAEHLSRAAAILMNLRDTLDREVGGEFSENLYSLYEYMISRITDANIQNDLNIMDEVINLLLPIKTAWAGIPEDAKQQAYEAQRQKRQAVV</sequence>
<comment type="caution">
    <text evidence="7">The sequence shown here is derived from an EMBL/GenBank/DDBJ whole genome shotgun (WGS) entry which is preliminary data.</text>
</comment>